<proteinExistence type="predicted"/>
<comment type="caution">
    <text evidence="1">The sequence shown here is derived from an EMBL/GenBank/DDBJ whole genome shotgun (WGS) entry which is preliminary data.</text>
</comment>
<evidence type="ECO:0000313" key="2">
    <source>
        <dbReference type="Proteomes" id="UP000321331"/>
    </source>
</evidence>
<protein>
    <submittedName>
        <fullName evidence="1">Uncharacterized protein</fullName>
    </submittedName>
</protein>
<reference evidence="1 2" key="1">
    <citation type="submission" date="2019-07" db="EMBL/GenBank/DDBJ databases">
        <title>The First High-Quality Draft Genome Sequence of the Causal Agent of the Current Panama Disease Epidemic.</title>
        <authorList>
            <person name="Warmington R.J."/>
            <person name="Kay W."/>
            <person name="Jeffries A."/>
            <person name="Bebber D."/>
            <person name="Moore K."/>
            <person name="Studholme D.J."/>
        </authorList>
    </citation>
    <scope>NUCLEOTIDE SEQUENCE [LARGE SCALE GENOMIC DNA]</scope>
    <source>
        <strain evidence="1 2">TR4</strain>
    </source>
</reference>
<gene>
    <name evidence="1" type="ORF">FocTR4_00008529</name>
</gene>
<sequence length="75" mass="8546">AGIRVGILQEHIQCLVIYTKKKTLIEVFSPEDKKTYIVISIGNTAEVTTPPWLIFKAFLIIKWSDINGNPNIRFT</sequence>
<dbReference type="AlphaFoldDB" id="A0A5C6SRC8"/>
<name>A0A5C6SRC8_FUSOC</name>
<organism evidence="1 2">
    <name type="scientific">Fusarium oxysporum f. sp. cubense</name>
    <dbReference type="NCBI Taxonomy" id="61366"/>
    <lineage>
        <taxon>Eukaryota</taxon>
        <taxon>Fungi</taxon>
        <taxon>Dikarya</taxon>
        <taxon>Ascomycota</taxon>
        <taxon>Pezizomycotina</taxon>
        <taxon>Sordariomycetes</taxon>
        <taxon>Hypocreomycetidae</taxon>
        <taxon>Hypocreales</taxon>
        <taxon>Nectriaceae</taxon>
        <taxon>Fusarium</taxon>
        <taxon>Fusarium oxysporum species complex</taxon>
    </lineage>
</organism>
<dbReference type="Proteomes" id="UP000321331">
    <property type="component" value="Unassembled WGS sequence"/>
</dbReference>
<evidence type="ECO:0000313" key="1">
    <source>
        <dbReference type="EMBL" id="TXC01215.1"/>
    </source>
</evidence>
<dbReference type="EMBL" id="VMNF01000009">
    <property type="protein sequence ID" value="TXC01215.1"/>
    <property type="molecule type" value="Genomic_DNA"/>
</dbReference>
<accession>A0A5C6SRC8</accession>
<feature type="non-terminal residue" evidence="1">
    <location>
        <position position="1"/>
    </location>
</feature>